<keyword evidence="1" id="KW-0472">Membrane</keyword>
<evidence type="ECO:0000313" key="2">
    <source>
        <dbReference type="EMBL" id="TDX49159.1"/>
    </source>
</evidence>
<dbReference type="STRING" id="926561.GCA_000379025_01595"/>
<organism evidence="2 3">
    <name type="scientific">Orenia marismortui</name>
    <dbReference type="NCBI Taxonomy" id="46469"/>
    <lineage>
        <taxon>Bacteria</taxon>
        <taxon>Bacillati</taxon>
        <taxon>Bacillota</taxon>
        <taxon>Clostridia</taxon>
        <taxon>Halanaerobiales</taxon>
        <taxon>Halobacteroidaceae</taxon>
        <taxon>Orenia</taxon>
    </lineage>
</organism>
<sequence>MRMNNSKVKKLNSIGFWLILICIILFTLALIINIIALVSANKPEAAMFKDYFLIMKIASILITAKLLISRILISLSLIGASQLILLWLNKNNKSV</sequence>
<keyword evidence="3" id="KW-1185">Reference proteome</keyword>
<name>A0A4R8GT18_9FIRM</name>
<dbReference type="RefSeq" id="WP_166667962.1">
    <property type="nucleotide sequence ID" value="NZ_SOEG01000020.1"/>
</dbReference>
<feature type="transmembrane region" description="Helical" evidence="1">
    <location>
        <begin position="57"/>
        <end position="88"/>
    </location>
</feature>
<keyword evidence="1" id="KW-1133">Transmembrane helix</keyword>
<evidence type="ECO:0000313" key="3">
    <source>
        <dbReference type="Proteomes" id="UP000295832"/>
    </source>
</evidence>
<protein>
    <submittedName>
        <fullName evidence="2">Uncharacterized protein</fullName>
    </submittedName>
</protein>
<dbReference type="EMBL" id="SOEG01000020">
    <property type="protein sequence ID" value="TDX49159.1"/>
    <property type="molecule type" value="Genomic_DNA"/>
</dbReference>
<proteinExistence type="predicted"/>
<reference evidence="2 3" key="1">
    <citation type="submission" date="2019-03" db="EMBL/GenBank/DDBJ databases">
        <title>Subsurface microbial communities from deep shales in Ohio and West Virginia, USA.</title>
        <authorList>
            <person name="Wrighton K."/>
        </authorList>
    </citation>
    <scope>NUCLEOTIDE SEQUENCE [LARGE SCALE GENOMIC DNA]</scope>
    <source>
        <strain evidence="2 3">MSL 6dP</strain>
    </source>
</reference>
<dbReference type="AlphaFoldDB" id="A0A4R8GT18"/>
<dbReference type="Proteomes" id="UP000295832">
    <property type="component" value="Unassembled WGS sequence"/>
</dbReference>
<evidence type="ECO:0000256" key="1">
    <source>
        <dbReference type="SAM" id="Phobius"/>
    </source>
</evidence>
<gene>
    <name evidence="2" type="ORF">C7959_12053</name>
</gene>
<accession>A0A4R8GT18</accession>
<feature type="transmembrane region" description="Helical" evidence="1">
    <location>
        <begin position="12"/>
        <end position="37"/>
    </location>
</feature>
<keyword evidence="1" id="KW-0812">Transmembrane</keyword>
<comment type="caution">
    <text evidence="2">The sequence shown here is derived from an EMBL/GenBank/DDBJ whole genome shotgun (WGS) entry which is preliminary data.</text>
</comment>